<gene>
    <name evidence="3" type="ORF">NP233_g10273</name>
</gene>
<sequence>MHSFITRASARPGLRLCSSAFGRSSRSQSSQPPSGSTEKQAHTPKSPVQAQDNSPKHFDSVLHAGKRFIRFSLIGTVLLGVAIGGVYEGAHIWAEKNGLAPETDQEVKKWQWESDADRWTGDPEQGGTDPGLGFKARHLLRAAWMAYTWGIGHNQAAIGTHNERDSGPLGPAGIKVINPQLQMTGQFLQSAIRLAESASDRLCPHTLPQLFTLHGTILEKLGADYLPEARSEFERAWAGLDGRGLSSARTALKLGDIISRTGPDEQALEWWARALQLINGKFSQNTSNPKELVPQQPPPSPLAQRLLSSTLVSLSAFYAKSGQYRMAESVEEQALSVLRAIPTPQSLSTASPPQALHALFLLQRSSILSIHLAEVQYAQRKFAMSSMQWLTFAAESSERVARALTGLPLTKTQEFHAKNSLPHPLEEQFVA</sequence>
<evidence type="ECO:0000313" key="4">
    <source>
        <dbReference type="Proteomes" id="UP001213000"/>
    </source>
</evidence>
<dbReference type="Proteomes" id="UP001213000">
    <property type="component" value="Unassembled WGS sequence"/>
</dbReference>
<keyword evidence="2" id="KW-1133">Transmembrane helix</keyword>
<keyword evidence="2" id="KW-0472">Membrane</keyword>
<organism evidence="3 4">
    <name type="scientific">Leucocoprinus birnbaumii</name>
    <dbReference type="NCBI Taxonomy" id="56174"/>
    <lineage>
        <taxon>Eukaryota</taxon>
        <taxon>Fungi</taxon>
        <taxon>Dikarya</taxon>
        <taxon>Basidiomycota</taxon>
        <taxon>Agaricomycotina</taxon>
        <taxon>Agaricomycetes</taxon>
        <taxon>Agaricomycetidae</taxon>
        <taxon>Agaricales</taxon>
        <taxon>Agaricineae</taxon>
        <taxon>Agaricaceae</taxon>
        <taxon>Leucocoprinus</taxon>
    </lineage>
</organism>
<dbReference type="EMBL" id="JANIEX010001024">
    <property type="protein sequence ID" value="KAJ3561308.1"/>
    <property type="molecule type" value="Genomic_DNA"/>
</dbReference>
<proteinExistence type="predicted"/>
<keyword evidence="2" id="KW-0812">Transmembrane</keyword>
<protein>
    <submittedName>
        <fullName evidence="3">Uncharacterized protein</fullName>
    </submittedName>
</protein>
<evidence type="ECO:0000256" key="2">
    <source>
        <dbReference type="SAM" id="Phobius"/>
    </source>
</evidence>
<dbReference type="AlphaFoldDB" id="A0AAD5YQ10"/>
<dbReference type="InterPro" id="IPR011990">
    <property type="entry name" value="TPR-like_helical_dom_sf"/>
</dbReference>
<evidence type="ECO:0000313" key="3">
    <source>
        <dbReference type="EMBL" id="KAJ3561308.1"/>
    </source>
</evidence>
<feature type="region of interest" description="Disordered" evidence="1">
    <location>
        <begin position="20"/>
        <end position="57"/>
    </location>
</feature>
<feature type="transmembrane region" description="Helical" evidence="2">
    <location>
        <begin position="68"/>
        <end position="87"/>
    </location>
</feature>
<feature type="compositionally biased region" description="Low complexity" evidence="1">
    <location>
        <begin position="20"/>
        <end position="36"/>
    </location>
</feature>
<name>A0AAD5YQ10_9AGAR</name>
<reference evidence="3" key="1">
    <citation type="submission" date="2022-07" db="EMBL/GenBank/DDBJ databases">
        <title>Genome Sequence of Leucocoprinus birnbaumii.</title>
        <authorList>
            <person name="Buettner E."/>
        </authorList>
    </citation>
    <scope>NUCLEOTIDE SEQUENCE</scope>
    <source>
        <strain evidence="3">VT141</strain>
    </source>
</reference>
<comment type="caution">
    <text evidence="3">The sequence shown here is derived from an EMBL/GenBank/DDBJ whole genome shotgun (WGS) entry which is preliminary data.</text>
</comment>
<dbReference type="Gene3D" id="1.25.40.10">
    <property type="entry name" value="Tetratricopeptide repeat domain"/>
    <property type="match status" value="1"/>
</dbReference>
<evidence type="ECO:0000256" key="1">
    <source>
        <dbReference type="SAM" id="MobiDB-lite"/>
    </source>
</evidence>
<accession>A0AAD5YQ10</accession>
<keyword evidence="4" id="KW-1185">Reference proteome</keyword>